<evidence type="ECO:0000259" key="12">
    <source>
        <dbReference type="PROSITE" id="PS50258"/>
    </source>
</evidence>
<accession>A0AAU9IZY5</accession>
<gene>
    <name evidence="14" type="ORF">BSTOLATCC_MIC21958</name>
</gene>
<evidence type="ECO:0000313" key="15">
    <source>
        <dbReference type="Proteomes" id="UP001162131"/>
    </source>
</evidence>
<dbReference type="PROSITE" id="PS51034">
    <property type="entry name" value="ZP_2"/>
    <property type="match status" value="1"/>
</dbReference>
<keyword evidence="11" id="KW-1133">Transmembrane helix</keyword>
<dbReference type="SUPFAM" id="SSF51126">
    <property type="entry name" value="Pectin lyase-like"/>
    <property type="match status" value="3"/>
</dbReference>
<evidence type="ECO:0000313" key="14">
    <source>
        <dbReference type="EMBL" id="CAG9318584.1"/>
    </source>
</evidence>
<feature type="transmembrane region" description="Helical" evidence="11">
    <location>
        <begin position="2248"/>
        <end position="2265"/>
    </location>
</feature>
<feature type="transmembrane region" description="Helical" evidence="11">
    <location>
        <begin position="1981"/>
        <end position="2001"/>
    </location>
</feature>
<name>A0AAU9IZY5_9CILI</name>
<dbReference type="InterPro" id="IPR001507">
    <property type="entry name" value="ZP_dom"/>
</dbReference>
<dbReference type="EMBL" id="CAJZBQ010000021">
    <property type="protein sequence ID" value="CAG9318584.1"/>
    <property type="molecule type" value="Genomic_DNA"/>
</dbReference>
<feature type="transmembrane region" description="Helical" evidence="11">
    <location>
        <begin position="2271"/>
        <end position="2293"/>
    </location>
</feature>
<keyword evidence="8" id="KW-1015">Disulfide bond</keyword>
<evidence type="ECO:0000256" key="7">
    <source>
        <dbReference type="ARBA" id="ARBA00023136"/>
    </source>
</evidence>
<evidence type="ECO:0000256" key="10">
    <source>
        <dbReference type="ARBA" id="ARBA00023237"/>
    </source>
</evidence>
<dbReference type="InterPro" id="IPR011050">
    <property type="entry name" value="Pectin_lyase_fold/virulence"/>
</dbReference>
<dbReference type="Proteomes" id="UP001162131">
    <property type="component" value="Unassembled WGS sequence"/>
</dbReference>
<dbReference type="InterPro" id="IPR039448">
    <property type="entry name" value="Beta_helix"/>
</dbReference>
<proteinExistence type="predicted"/>
<comment type="caution">
    <text evidence="14">The sequence shown here is derived from an EMBL/GenBank/DDBJ whole genome shotgun (WGS) entry which is preliminary data.</text>
</comment>
<dbReference type="InterPro" id="IPR012334">
    <property type="entry name" value="Pectin_lyas_fold"/>
</dbReference>
<keyword evidence="9" id="KW-0325">Glycoprotein</keyword>
<evidence type="ECO:0000259" key="13">
    <source>
        <dbReference type="PROSITE" id="PS51034"/>
    </source>
</evidence>
<dbReference type="Pfam" id="PF00066">
    <property type="entry name" value="Notch"/>
    <property type="match status" value="3"/>
</dbReference>
<reference evidence="14" key="1">
    <citation type="submission" date="2021-09" db="EMBL/GenBank/DDBJ databases">
        <authorList>
            <consortium name="AG Swart"/>
            <person name="Singh M."/>
            <person name="Singh A."/>
            <person name="Seah K."/>
            <person name="Emmerich C."/>
        </authorList>
    </citation>
    <scope>NUCLEOTIDE SEQUENCE</scope>
    <source>
        <strain evidence="14">ATCC30299</strain>
    </source>
</reference>
<keyword evidence="7 11" id="KW-0472">Membrane</keyword>
<keyword evidence="10" id="KW-0998">Cell outer membrane</keyword>
<feature type="transmembrane region" description="Helical" evidence="11">
    <location>
        <begin position="2078"/>
        <end position="2097"/>
    </location>
</feature>
<evidence type="ECO:0000256" key="1">
    <source>
        <dbReference type="ARBA" id="ARBA00004196"/>
    </source>
</evidence>
<protein>
    <submittedName>
        <fullName evidence="14">Uncharacterized protein</fullName>
    </submittedName>
</protein>
<dbReference type="InterPro" id="IPR003368">
    <property type="entry name" value="POMP_repeat"/>
</dbReference>
<evidence type="ECO:0000256" key="9">
    <source>
        <dbReference type="ARBA" id="ARBA00023180"/>
    </source>
</evidence>
<dbReference type="PROSITE" id="PS50258">
    <property type="entry name" value="LNR"/>
    <property type="match status" value="1"/>
</dbReference>
<evidence type="ECO:0000256" key="11">
    <source>
        <dbReference type="SAM" id="Phobius"/>
    </source>
</evidence>
<evidence type="ECO:0000256" key="3">
    <source>
        <dbReference type="ARBA" id="ARBA00004613"/>
    </source>
</evidence>
<dbReference type="NCBIfam" id="TIGR01376">
    <property type="entry name" value="POMP_repeat"/>
    <property type="match status" value="2"/>
</dbReference>
<feature type="transmembrane region" description="Helical" evidence="11">
    <location>
        <begin position="2211"/>
        <end position="2227"/>
    </location>
</feature>
<dbReference type="GO" id="GO:0005576">
    <property type="term" value="C:extracellular region"/>
    <property type="evidence" value="ECO:0007669"/>
    <property type="project" value="UniProtKB-SubCell"/>
</dbReference>
<feature type="domain" description="ZP" evidence="13">
    <location>
        <begin position="1"/>
        <end position="41"/>
    </location>
</feature>
<evidence type="ECO:0000256" key="4">
    <source>
        <dbReference type="ARBA" id="ARBA00022525"/>
    </source>
</evidence>
<evidence type="ECO:0000256" key="8">
    <source>
        <dbReference type="ARBA" id="ARBA00023157"/>
    </source>
</evidence>
<dbReference type="InterPro" id="IPR000800">
    <property type="entry name" value="Notch_dom"/>
</dbReference>
<evidence type="ECO:0000256" key="6">
    <source>
        <dbReference type="ARBA" id="ARBA00022737"/>
    </source>
</evidence>
<sequence length="2380" mass="265933">MSFFIIFFFAQVFGIDIACNMNKCSPNTRGDKSCDADCMFSYCNYDSREAYQVTSDIKKSDCYGNPCDVKSKWECYRNGASILGDGNCDEACNVQECGFDFGDCGYCAPSCYKSMLGGTCDVECNTTSCYYDYGACLDCSSGCTSSIWGNGECNQECNNKECNFDNGDCLSQTCAPNCYLWMLNNTICDEACQVEECHFDYFDCDCNSGCFSTLLGDGECNEICNTEACNFDEGDCGYCASGCFLETLTNGVCDEACNTFRCKYDYFACKCNDDCQAEDYGKCKLECMVMDCSYDQVGINPEKRCQSEDLVWYSIFQQSLKANFDIPVSFDDCSTASSSQCSLSMSVNFESCYSECYYRECNYGLCSFTTGCDLIPDSDKNLMCTICNGDWLDNCYSWYTDGDVLFLMGLGVMHHSKYLSAGLPDFYIYHVTSNQAGSTPSGDGSPYFPFETLDYALEKIYKLRKTMNFIYLANDGEYTLNNCETFGSYSWSYVVKTYDENKVKIKINGWSASTCEISKSVTFENVIFDGSEQYVTCNDTAYCEYCSYSTYNETNGYWYNDRNQPSSQNLPISNCKNPRTSLFLMHNAHFTLKNVEIRNFRFNFSYIIQGSGNLKLLNVNFDNVQLSGSEENAVICGNDRYGDLDINYIGGSVTRLNNGYEIDDPIDLRGFLYTIYMTTIIIRDVEFKYNLVARKPNSSLSTASLIYFKTIRSIEIGNCTFMYNYCETGVIYSKLDLSDYETDYNETNYLYYVMRTHIYIHDSRFISNYGNLGIVHIEFLYKLLNVHFDNVTFESNGVDGDSLVYIYNPNILEEYKTETSASIVVPNIGTASVILSPRWCKINKVTFTNNHASSAIYAYNLVNFQIQDLVISSSGSSIEDKNINTLLLDYFIENRDIEDLYISKGKSNTKFPDCNFMVSIINPYKLSIQGLTMLNNICRKSSPTFKIYNSDIRNLTSITCSGNIGYGQLPVCLYFTGLFDRNITNSEFIGNTNYYKSGNGVIAIEGENNIYLTNCSFVSNSANQVPLYLSGQSVYIDSSNFESNESKRGNGGGLYFISTSLNNPGTLMISLSNFTNNSANSNGGGIFIEKKSTSLLTLELLISQSNFKGNQAKYGSALYIDNSIILTLNSTIADSKILENVSKMSGAISLYFFSGILSFKSCEFLENTSPSMAAVLHIDIPQDTYTVRSKVYIDSSTFSNNEGNFIIYVDNQNRNSSVETRNCLFEYNKGIVISLNYDYFIEIGSIFRYNSGVYGTCFFLQNSAILYANSEFLNNTSSDSGGVIAMSFKSLFNCDNCTFSKNWAIKGKGGVLVSEQDSQFLISNSNFSENSCGNDGSAIFSFNCNTTASLITSSTFSGNHAQGSGVIAFISSKMTISSSYIGGNSNSGYSSGIKLIYSNANILDSKFIGQTSISGNFIYALAESNVNIQNITFSGGYSKESGGAIYSSASTVSINSSVFTDLSSPKGGAIYSAFDSTITIRNSEFFNLTSSSTGGIINANQANLIIQNSKFKQFYLTGIYGKELKKLEISDSEFRDGYGYDGGVIFCDSCNKINIKSSTFDNNSATLYGGALFLTANSEEKASQSISSCRFTNNIAQNGGAIYSNEVSLSISSSDFTQNKAISKQDTEDFGIGGGIRIGCPSTQACKFKLQMNTFTDNTAMHKGGAISWDDNLPEFANNSYTNNAAEYGGDIASYPVKLMQVNEMGALEDYNSRRLNDFVSDINLTDIASGQSIKNKLVVALVDNMNKVIATDDSSEAELKAVNSTTQISGKIKVNAVKGIFNFSEFVISEDPGSDIQIMVTSSAIDTSKIKKSGETVFSKSLVFNVNMRNCKIGEVSSGKNCEICPAGFYSLNPSLMSCLACPNTAECYGNFSMVPRPGYWRDNMYTDKFWKCPHTSACLGSPDKNNISYTGECGEMYKGNKCQSCKTGYTHTADNKCEKCPSKVNNILTTSGITLLLIIVSFLIVKVTRQSAFKPKSHVSIYIKIFLNYIQMVILASTFKLKWPDEVVEVFKIQLQSDYVHQQMYSFQCLFQSNSSQSLVYFRTLIIVALIPVFMVILSLFFWLVFKCIKKSKSTFWDDFISTCIILLFLIHPNIVKTMFASMNCTEINDGEYWLETDLDIRCWDHDHIFYVLVVSLPSIVIWGIIMPTICLVNLIRNKNNLNDISVRLRYGFLFNGYKEQHFYWEFIILYSKIILICCSVFLTRISLSLQALIVSILYSIYLRLQYSNNPYNEDVLNQMEIRAKLVCVVTIYSGLYYLMGSLGNVASYFLFILIVIANFYFLVYWAWYLLKSIFNKINKHVTEWKNRSRVSNQPEGSNLKIEGAEDLSGVFSKKINVSISSNEKFLSESQILNMSNDPSDPELIHIEVEISEEAKEE</sequence>
<dbReference type="InterPro" id="IPR006626">
    <property type="entry name" value="PbH1"/>
</dbReference>
<keyword evidence="6" id="KW-0677">Repeat</keyword>
<evidence type="ECO:0000256" key="5">
    <source>
        <dbReference type="ARBA" id="ARBA00022729"/>
    </source>
</evidence>
<feature type="transmembrane region" description="Helical" evidence="11">
    <location>
        <begin position="2131"/>
        <end position="2158"/>
    </location>
</feature>
<dbReference type="Gene3D" id="4.10.470.20">
    <property type="match status" value="1"/>
</dbReference>
<keyword evidence="5" id="KW-0732">Signal</keyword>
<comment type="subcellular location">
    <subcellularLocation>
        <location evidence="1">Cell envelope</location>
    </subcellularLocation>
    <subcellularLocation>
        <location evidence="2">Cell outer membrane</location>
    </subcellularLocation>
    <subcellularLocation>
        <location evidence="3">Secreted</location>
    </subcellularLocation>
</comment>
<dbReference type="Gene3D" id="2.160.20.10">
    <property type="entry name" value="Single-stranded right-handed beta-helix, Pectin lyase-like"/>
    <property type="match status" value="1"/>
</dbReference>
<feature type="domain" description="LNR" evidence="12">
    <location>
        <begin position="139"/>
        <end position="179"/>
    </location>
</feature>
<evidence type="ECO:0000256" key="2">
    <source>
        <dbReference type="ARBA" id="ARBA00004442"/>
    </source>
</evidence>
<dbReference type="PANTHER" id="PTHR11319:SF35">
    <property type="entry name" value="OUTER MEMBRANE PROTEIN PMPC-RELATED"/>
    <property type="match status" value="1"/>
</dbReference>
<keyword evidence="11" id="KW-0812">Transmembrane</keyword>
<keyword evidence="15" id="KW-1185">Reference proteome</keyword>
<dbReference type="SMART" id="SM00710">
    <property type="entry name" value="PbH1"/>
    <property type="match status" value="11"/>
</dbReference>
<dbReference type="PANTHER" id="PTHR11319">
    <property type="entry name" value="G PROTEIN-COUPLED RECEPTOR-RELATED"/>
    <property type="match status" value="1"/>
</dbReference>
<keyword evidence="4" id="KW-0964">Secreted</keyword>
<feature type="transmembrane region" description="Helical" evidence="11">
    <location>
        <begin position="2042"/>
        <end position="2066"/>
    </location>
</feature>
<dbReference type="Gene3D" id="3.30.300.320">
    <property type="match status" value="2"/>
</dbReference>
<dbReference type="SMART" id="SM00004">
    <property type="entry name" value="NL"/>
    <property type="match status" value="4"/>
</dbReference>
<feature type="transmembrane region" description="Helical" evidence="11">
    <location>
        <begin position="2185"/>
        <end position="2205"/>
    </location>
</feature>
<dbReference type="Pfam" id="PF02415">
    <property type="entry name" value="Chlam_PMP"/>
    <property type="match status" value="1"/>
</dbReference>
<feature type="transmembrane region" description="Helical" evidence="11">
    <location>
        <begin position="1949"/>
        <end position="1969"/>
    </location>
</feature>
<dbReference type="Pfam" id="PF13229">
    <property type="entry name" value="Beta_helix"/>
    <property type="match status" value="1"/>
</dbReference>
<organism evidence="14 15">
    <name type="scientific">Blepharisma stoltei</name>
    <dbReference type="NCBI Taxonomy" id="1481888"/>
    <lineage>
        <taxon>Eukaryota</taxon>
        <taxon>Sar</taxon>
        <taxon>Alveolata</taxon>
        <taxon>Ciliophora</taxon>
        <taxon>Postciliodesmatophora</taxon>
        <taxon>Heterotrichea</taxon>
        <taxon>Heterotrichida</taxon>
        <taxon>Blepharismidae</taxon>
        <taxon>Blepharisma</taxon>
    </lineage>
</organism>